<feature type="compositionally biased region" description="Polar residues" evidence="1">
    <location>
        <begin position="243"/>
        <end position="258"/>
    </location>
</feature>
<dbReference type="OrthoDB" id="411251at2759"/>
<gene>
    <name evidence="3" type="ORF">E8E12_002133</name>
</gene>
<dbReference type="EMBL" id="SWKV01000115">
    <property type="protein sequence ID" value="KAF3031976.1"/>
    <property type="molecule type" value="Genomic_DNA"/>
</dbReference>
<feature type="domain" description="PAS" evidence="2">
    <location>
        <begin position="1"/>
        <end position="63"/>
    </location>
</feature>
<proteinExistence type="predicted"/>
<organism evidence="3 4">
    <name type="scientific">Didymella heteroderae</name>
    <dbReference type="NCBI Taxonomy" id="1769908"/>
    <lineage>
        <taxon>Eukaryota</taxon>
        <taxon>Fungi</taxon>
        <taxon>Dikarya</taxon>
        <taxon>Ascomycota</taxon>
        <taxon>Pezizomycotina</taxon>
        <taxon>Dothideomycetes</taxon>
        <taxon>Pleosporomycetidae</taxon>
        <taxon>Pleosporales</taxon>
        <taxon>Pleosporineae</taxon>
        <taxon>Didymellaceae</taxon>
        <taxon>Didymella</taxon>
    </lineage>
</organism>
<dbReference type="PROSITE" id="PS50112">
    <property type="entry name" value="PAS"/>
    <property type="match status" value="1"/>
</dbReference>
<feature type="compositionally biased region" description="Basic and acidic residues" evidence="1">
    <location>
        <begin position="268"/>
        <end position="292"/>
    </location>
</feature>
<dbReference type="Gene3D" id="3.30.450.20">
    <property type="entry name" value="PAS domain"/>
    <property type="match status" value="1"/>
</dbReference>
<comment type="caution">
    <text evidence="3">The sequence shown here is derived from an EMBL/GenBank/DDBJ whole genome shotgun (WGS) entry which is preliminary data.</text>
</comment>
<name>A0A9P4WGP2_9PLEO</name>
<dbReference type="InterPro" id="IPR035965">
    <property type="entry name" value="PAS-like_dom_sf"/>
</dbReference>
<sequence length="405" mass="44842">MDITFITIHDLTEEAHILYSSDSIVDILGHTPDEVVNCSVWQFFHPEELQFAKAKYYRGVALDKAAVLSYCRLKNRQGDWVDCEHGMESHKRAVEATMVRKLFAPSPKDPRYHILSHLSSKFDLGPEDQTHEPRAALFLNQFTRTLTVMYATSGIEQIVGISGEEIKGRSFYYCIALNCLTEAVRCLESAKGNDSIAYMRFMFRDPRQEDPPELASSESEDEEMTDVKSDDDESVEGGVRLASGSSGRNSGHQSNGSHRTSEEPPTSLRKESGDSTAHADTHRGAFGEDSRRHSSTSSLGGSPLVHNDDIELEAVILCTTDGVVVCLRRARPMLPGVVPVPRQAPQEYTGTYAAPWASQPVFHPAPTQMPPYPLGAQPPATIQSGPSMQFQSFFMQSIRDIAVFA</sequence>
<feature type="region of interest" description="Disordered" evidence="1">
    <location>
        <begin position="207"/>
        <end position="305"/>
    </location>
</feature>
<reference evidence="3" key="1">
    <citation type="submission" date="2019-04" db="EMBL/GenBank/DDBJ databases">
        <title>Sequencing of skin fungus with MAO and IRED activity.</title>
        <authorList>
            <person name="Marsaioli A.J."/>
            <person name="Bonatto J.M.C."/>
            <person name="Reis Junior O."/>
        </authorList>
    </citation>
    <scope>NUCLEOTIDE SEQUENCE</scope>
    <source>
        <strain evidence="3">28M1</strain>
    </source>
</reference>
<dbReference type="SUPFAM" id="SSF55785">
    <property type="entry name" value="PYP-like sensor domain (PAS domain)"/>
    <property type="match status" value="1"/>
</dbReference>
<dbReference type="Proteomes" id="UP000758155">
    <property type="component" value="Unassembled WGS sequence"/>
</dbReference>
<dbReference type="AlphaFoldDB" id="A0A9P4WGP2"/>
<evidence type="ECO:0000313" key="4">
    <source>
        <dbReference type="Proteomes" id="UP000758155"/>
    </source>
</evidence>
<dbReference type="Pfam" id="PF14598">
    <property type="entry name" value="PAS_11"/>
    <property type="match status" value="1"/>
</dbReference>
<dbReference type="CDD" id="cd00130">
    <property type="entry name" value="PAS"/>
    <property type="match status" value="1"/>
</dbReference>
<protein>
    <recommendedName>
        <fullName evidence="2">PAS domain-containing protein</fullName>
    </recommendedName>
</protein>
<evidence type="ECO:0000313" key="3">
    <source>
        <dbReference type="EMBL" id="KAF3031976.1"/>
    </source>
</evidence>
<dbReference type="InterPro" id="IPR000014">
    <property type="entry name" value="PAS"/>
</dbReference>
<dbReference type="NCBIfam" id="TIGR00229">
    <property type="entry name" value="sensory_box"/>
    <property type="match status" value="1"/>
</dbReference>
<evidence type="ECO:0000259" key="2">
    <source>
        <dbReference type="PROSITE" id="PS50112"/>
    </source>
</evidence>
<keyword evidence="4" id="KW-1185">Reference proteome</keyword>
<accession>A0A9P4WGP2</accession>
<feature type="compositionally biased region" description="Acidic residues" evidence="1">
    <location>
        <begin position="218"/>
        <end position="235"/>
    </location>
</feature>
<evidence type="ECO:0000256" key="1">
    <source>
        <dbReference type="SAM" id="MobiDB-lite"/>
    </source>
</evidence>